<dbReference type="InterPro" id="IPR000587">
    <property type="entry name" value="Creatinase_N"/>
</dbReference>
<dbReference type="CDD" id="cd01092">
    <property type="entry name" value="APP-like"/>
    <property type="match status" value="1"/>
</dbReference>
<dbReference type="SUPFAM" id="SSF55920">
    <property type="entry name" value="Creatinase/aminopeptidase"/>
    <property type="match status" value="1"/>
</dbReference>
<dbReference type="Pfam" id="PF00557">
    <property type="entry name" value="Peptidase_M24"/>
    <property type="match status" value="1"/>
</dbReference>
<dbReference type="InterPro" id="IPR029149">
    <property type="entry name" value="Creatin/AminoP/Spt16_N"/>
</dbReference>
<keyword evidence="9" id="KW-1185">Reference proteome</keyword>
<evidence type="ECO:0000313" key="8">
    <source>
        <dbReference type="EMBL" id="KMT60605.1"/>
    </source>
</evidence>
<dbReference type="GO" id="GO:0004177">
    <property type="term" value="F:aminopeptidase activity"/>
    <property type="evidence" value="ECO:0007669"/>
    <property type="project" value="UniProtKB-KW"/>
</dbReference>
<dbReference type="RefSeq" id="WP_007474318.1">
    <property type="nucleotide sequence ID" value="NZ_KQ130610.1"/>
</dbReference>
<keyword evidence="4" id="KW-0378">Hydrolase</keyword>
<dbReference type="OrthoDB" id="9806388at2"/>
<dbReference type="PANTHER" id="PTHR46112">
    <property type="entry name" value="AMINOPEPTIDASE"/>
    <property type="match status" value="1"/>
</dbReference>
<dbReference type="InterPro" id="IPR001131">
    <property type="entry name" value="Peptidase_M24B_aminopep-P_CS"/>
</dbReference>
<dbReference type="InterPro" id="IPR000994">
    <property type="entry name" value="Pept_M24"/>
</dbReference>
<dbReference type="Gene3D" id="3.90.230.10">
    <property type="entry name" value="Creatinase/methionine aminopeptidase superfamily"/>
    <property type="match status" value="1"/>
</dbReference>
<dbReference type="AlphaFoldDB" id="A0A0J8GD92"/>
<accession>A0A0J8GD92</accession>
<reference evidence="8 9" key="1">
    <citation type="journal article" date="2015" name="Genome Biol. Evol.">
        <title>Comparative Genomics of Listeria Sensu Lato: Genus-Wide Differences in Evolutionary Dynamics and the Progressive Gain of Complex, Potentially Pathogenicity-Related Traits through Lateral Gene Transfer.</title>
        <authorList>
            <person name="Chiara M."/>
            <person name="Caruso M."/>
            <person name="D'Erchia A.M."/>
            <person name="Manzari C."/>
            <person name="Fraccalvieri R."/>
            <person name="Goffredo E."/>
            <person name="Latorre L."/>
            <person name="Miccolupo A."/>
            <person name="Padalino I."/>
            <person name="Santagada G."/>
            <person name="Chiocco D."/>
            <person name="Pesole G."/>
            <person name="Horner D.S."/>
            <person name="Parisi A."/>
        </authorList>
    </citation>
    <scope>NUCLEOTIDE SEQUENCE [LARGE SCALE GENOMIC DNA]</scope>
    <source>
        <strain evidence="8 9">1991</strain>
    </source>
</reference>
<evidence type="ECO:0000259" key="6">
    <source>
        <dbReference type="Pfam" id="PF00557"/>
    </source>
</evidence>
<dbReference type="Gene3D" id="3.40.350.10">
    <property type="entry name" value="Creatinase/prolidase N-terminal domain"/>
    <property type="match status" value="1"/>
</dbReference>
<comment type="caution">
    <text evidence="8">The sequence shown here is derived from an EMBL/GenBank/DDBJ whole genome shotgun (WGS) entry which is preliminary data.</text>
</comment>
<dbReference type="FunFam" id="3.90.230.10:FF:000014">
    <property type="entry name" value="Aminopeptidase P family protein"/>
    <property type="match status" value="1"/>
</dbReference>
<organism evidence="8 9">
    <name type="scientific">Listeria fleischmannii 1991</name>
    <dbReference type="NCBI Taxonomy" id="1430899"/>
    <lineage>
        <taxon>Bacteria</taxon>
        <taxon>Bacillati</taxon>
        <taxon>Bacillota</taxon>
        <taxon>Bacilli</taxon>
        <taxon>Bacillales</taxon>
        <taxon>Listeriaceae</taxon>
        <taxon>Listeria</taxon>
    </lineage>
</organism>
<keyword evidence="3 5" id="KW-0479">Metal-binding</keyword>
<dbReference type="Pfam" id="PF01321">
    <property type="entry name" value="Creatinase_N"/>
    <property type="match status" value="1"/>
</dbReference>
<evidence type="ECO:0000256" key="2">
    <source>
        <dbReference type="ARBA" id="ARBA00008766"/>
    </source>
</evidence>
<name>A0A0J8GD92_9LIST</name>
<protein>
    <submittedName>
        <fullName evidence="8">Aminopeptidase YpdF</fullName>
    </submittedName>
</protein>
<dbReference type="InterPro" id="IPR050659">
    <property type="entry name" value="Peptidase_M24B"/>
</dbReference>
<dbReference type="Proteomes" id="UP000052258">
    <property type="component" value="Unassembled WGS sequence"/>
</dbReference>
<gene>
    <name evidence="8" type="ORF">X560_0733</name>
</gene>
<evidence type="ECO:0000256" key="5">
    <source>
        <dbReference type="RuleBase" id="RU000590"/>
    </source>
</evidence>
<dbReference type="PANTHER" id="PTHR46112:SF3">
    <property type="entry name" value="AMINOPEPTIDASE YPDF"/>
    <property type="match status" value="1"/>
</dbReference>
<dbReference type="InterPro" id="IPR036005">
    <property type="entry name" value="Creatinase/aminopeptidase-like"/>
</dbReference>
<dbReference type="PATRIC" id="fig|1430899.3.peg.758"/>
<evidence type="ECO:0000256" key="1">
    <source>
        <dbReference type="ARBA" id="ARBA00001936"/>
    </source>
</evidence>
<keyword evidence="8" id="KW-0645">Protease</keyword>
<feature type="domain" description="Creatinase N-terminal" evidence="7">
    <location>
        <begin position="4"/>
        <end position="127"/>
    </location>
</feature>
<evidence type="ECO:0000256" key="3">
    <source>
        <dbReference type="ARBA" id="ARBA00022723"/>
    </source>
</evidence>
<feature type="domain" description="Peptidase M24" evidence="6">
    <location>
        <begin position="135"/>
        <end position="337"/>
    </location>
</feature>
<sequence length="353" mass="38856">MNQLAKIQHALADKKMEAVLVTSEYNRRYVSGFTGTSGVALILPQKAYFVTDFRYTEQAGKQAVGYEIVKHQGPIFETVEDLLVKNGVKMLSFEEAYVTVAEFKGMEETFSAELSPVQGFFEAMRQVKTEKELKEIRTACEIADASFDHIIRFIKVGMSELEVSNELEFFMRKQGATSSSFDTIVASGVRSALPHGVASDKKIETGDFVTMDYGCYYNGYCSDMTRTISMGEPSEKLKEIYQITLDAQLKVIEALKPGMSGIEADKIARDHIASHGYGDAFGHSLGHGIGLEIHEGPNLSMKSPQKLVAGNVVTDEPGIYLAGIGGVRIEDDILITETGNEVLIHSPKELIIL</sequence>
<keyword evidence="8" id="KW-0031">Aminopeptidase</keyword>
<dbReference type="SUPFAM" id="SSF53092">
    <property type="entry name" value="Creatinase/prolidase N-terminal domain"/>
    <property type="match status" value="1"/>
</dbReference>
<evidence type="ECO:0000259" key="7">
    <source>
        <dbReference type="Pfam" id="PF01321"/>
    </source>
</evidence>
<dbReference type="PROSITE" id="PS00491">
    <property type="entry name" value="PROLINE_PEPTIDASE"/>
    <property type="match status" value="1"/>
</dbReference>
<evidence type="ECO:0000313" key="9">
    <source>
        <dbReference type="Proteomes" id="UP000052258"/>
    </source>
</evidence>
<proteinExistence type="inferred from homology"/>
<comment type="cofactor">
    <cofactor evidence="1">
        <name>Mn(2+)</name>
        <dbReference type="ChEBI" id="CHEBI:29035"/>
    </cofactor>
</comment>
<dbReference type="GO" id="GO:0046872">
    <property type="term" value="F:metal ion binding"/>
    <property type="evidence" value="ECO:0007669"/>
    <property type="project" value="UniProtKB-KW"/>
</dbReference>
<comment type="similarity">
    <text evidence="2 5">Belongs to the peptidase M24B family.</text>
</comment>
<evidence type="ECO:0000256" key="4">
    <source>
        <dbReference type="ARBA" id="ARBA00022801"/>
    </source>
</evidence>
<dbReference type="EMBL" id="AZHO01000007">
    <property type="protein sequence ID" value="KMT60605.1"/>
    <property type="molecule type" value="Genomic_DNA"/>
</dbReference>